<evidence type="ECO:0000313" key="2">
    <source>
        <dbReference type="Proteomes" id="UP000254020"/>
    </source>
</evidence>
<gene>
    <name evidence="1" type="ORF">NCTC9504_02519</name>
</gene>
<reference evidence="1 2" key="1">
    <citation type="submission" date="2018-06" db="EMBL/GenBank/DDBJ databases">
        <authorList>
            <consortium name="Pathogen Informatics"/>
            <person name="Doyle S."/>
        </authorList>
    </citation>
    <scope>NUCLEOTIDE SEQUENCE [LARGE SCALE GENOMIC DNA]</scope>
    <source>
        <strain evidence="1 2">NCTC9504</strain>
    </source>
</reference>
<name>A0A377ZEF9_KLEPN</name>
<dbReference type="AlphaFoldDB" id="A0A377ZEF9"/>
<protein>
    <submittedName>
        <fullName evidence="1">Uncharacterized protein</fullName>
    </submittedName>
</protein>
<dbReference type="EMBL" id="UGMA01000005">
    <property type="protein sequence ID" value="STU67733.1"/>
    <property type="molecule type" value="Genomic_DNA"/>
</dbReference>
<sequence>MRKEVAIGGKHGEAKGLFAFKAMIKRPLWHGDILDHRINTRREIARFGQHFKA</sequence>
<dbReference type="Proteomes" id="UP000254020">
    <property type="component" value="Unassembled WGS sequence"/>
</dbReference>
<accession>A0A377ZEF9</accession>
<proteinExistence type="predicted"/>
<organism evidence="1 2">
    <name type="scientific">Klebsiella pneumoniae subsp. pneumoniae</name>
    <dbReference type="NCBI Taxonomy" id="72407"/>
    <lineage>
        <taxon>Bacteria</taxon>
        <taxon>Pseudomonadati</taxon>
        <taxon>Pseudomonadota</taxon>
        <taxon>Gammaproteobacteria</taxon>
        <taxon>Enterobacterales</taxon>
        <taxon>Enterobacteriaceae</taxon>
        <taxon>Klebsiella/Raoultella group</taxon>
        <taxon>Klebsiella</taxon>
        <taxon>Klebsiella pneumoniae complex</taxon>
    </lineage>
</organism>
<evidence type="ECO:0000313" key="1">
    <source>
        <dbReference type="EMBL" id="STU67733.1"/>
    </source>
</evidence>